<feature type="domain" description="RecJ OB" evidence="8">
    <location>
        <begin position="467"/>
        <end position="553"/>
    </location>
</feature>
<dbReference type="Gene3D" id="3.10.310.30">
    <property type="match status" value="1"/>
</dbReference>
<keyword evidence="10" id="KW-1185">Reference proteome</keyword>
<evidence type="ECO:0000256" key="5">
    <source>
        <dbReference type="ARBA" id="ARBA00022839"/>
    </source>
</evidence>
<dbReference type="RefSeq" id="WP_109015642.1">
    <property type="nucleotide sequence ID" value="NZ_BDOQ01000007.1"/>
</dbReference>
<dbReference type="InterPro" id="IPR051673">
    <property type="entry name" value="SSDNA_exonuclease_RecJ"/>
</dbReference>
<dbReference type="GO" id="GO:0003676">
    <property type="term" value="F:nucleic acid binding"/>
    <property type="evidence" value="ECO:0007669"/>
    <property type="project" value="InterPro"/>
</dbReference>
<dbReference type="NCBIfam" id="TIGR00644">
    <property type="entry name" value="recJ"/>
    <property type="match status" value="1"/>
</dbReference>
<dbReference type="InterPro" id="IPR004610">
    <property type="entry name" value="RecJ"/>
</dbReference>
<comment type="similarity">
    <text evidence="1">Belongs to the RecJ family.</text>
</comment>
<reference evidence="9 10" key="1">
    <citation type="journal article" date="2018" name="Environ. Microbiol.">
        <title>Isolation and genomic characterization of Novimethylophilus kurashikiensis gen. nov. sp. nov., a new lanthanide-dependent methylotrophic species of Methylophilaceae.</title>
        <authorList>
            <person name="Lv H."/>
            <person name="Sahin N."/>
            <person name="Tani A."/>
        </authorList>
    </citation>
    <scope>NUCLEOTIDE SEQUENCE [LARGE SCALE GENOMIC DNA]</scope>
    <source>
        <strain evidence="9 10">La2-4</strain>
    </source>
</reference>
<dbReference type="PANTHER" id="PTHR30255">
    <property type="entry name" value="SINGLE-STRANDED-DNA-SPECIFIC EXONUCLEASE RECJ"/>
    <property type="match status" value="1"/>
</dbReference>
<dbReference type="SUPFAM" id="SSF64182">
    <property type="entry name" value="DHH phosphoesterases"/>
    <property type="match status" value="1"/>
</dbReference>
<dbReference type="GO" id="GO:0006281">
    <property type="term" value="P:DNA repair"/>
    <property type="evidence" value="ECO:0007669"/>
    <property type="project" value="InterPro"/>
</dbReference>
<dbReference type="GO" id="GO:0006310">
    <property type="term" value="P:DNA recombination"/>
    <property type="evidence" value="ECO:0007669"/>
    <property type="project" value="InterPro"/>
</dbReference>
<evidence type="ECO:0000313" key="10">
    <source>
        <dbReference type="Proteomes" id="UP000245081"/>
    </source>
</evidence>
<evidence type="ECO:0000259" key="8">
    <source>
        <dbReference type="Pfam" id="PF17768"/>
    </source>
</evidence>
<evidence type="ECO:0000259" key="7">
    <source>
        <dbReference type="Pfam" id="PF02272"/>
    </source>
</evidence>
<evidence type="ECO:0000256" key="3">
    <source>
        <dbReference type="ARBA" id="ARBA00022722"/>
    </source>
</evidence>
<evidence type="ECO:0000256" key="2">
    <source>
        <dbReference type="ARBA" id="ARBA00019841"/>
    </source>
</evidence>
<accession>A0A2R5FC03</accession>
<gene>
    <name evidence="9" type="primary">recJ</name>
    <name evidence="9" type="ORF">NMK_2052</name>
</gene>
<dbReference type="PANTHER" id="PTHR30255:SF2">
    <property type="entry name" value="SINGLE-STRANDED-DNA-SPECIFIC EXONUCLEASE RECJ"/>
    <property type="match status" value="1"/>
</dbReference>
<dbReference type="InterPro" id="IPR003156">
    <property type="entry name" value="DHHA1_dom"/>
</dbReference>
<dbReference type="InterPro" id="IPR001667">
    <property type="entry name" value="DDH_dom"/>
</dbReference>
<feature type="domain" description="DDH" evidence="6">
    <location>
        <begin position="72"/>
        <end position="209"/>
    </location>
</feature>
<keyword evidence="4 9" id="KW-0378">Hydrolase</keyword>
<dbReference type="Gene3D" id="3.90.1640.30">
    <property type="match status" value="1"/>
</dbReference>
<proteinExistence type="inferred from homology"/>
<dbReference type="InterPro" id="IPR041122">
    <property type="entry name" value="RecJ_OB"/>
</dbReference>
<dbReference type="InterPro" id="IPR038763">
    <property type="entry name" value="DHH_sf"/>
</dbReference>
<dbReference type="Pfam" id="PF17768">
    <property type="entry name" value="RecJ_OB"/>
    <property type="match status" value="1"/>
</dbReference>
<dbReference type="EMBL" id="BDOQ01000007">
    <property type="protein sequence ID" value="GBG14453.1"/>
    <property type="molecule type" value="Genomic_DNA"/>
</dbReference>
<evidence type="ECO:0000256" key="1">
    <source>
        <dbReference type="ARBA" id="ARBA00005915"/>
    </source>
</evidence>
<keyword evidence="5 9" id="KW-0269">Exonuclease</keyword>
<dbReference type="Pfam" id="PF02272">
    <property type="entry name" value="DHHA1"/>
    <property type="match status" value="1"/>
</dbReference>
<organism evidence="9 10">
    <name type="scientific">Novimethylophilus kurashikiensis</name>
    <dbReference type="NCBI Taxonomy" id="1825523"/>
    <lineage>
        <taxon>Bacteria</taxon>
        <taxon>Pseudomonadati</taxon>
        <taxon>Pseudomonadota</taxon>
        <taxon>Betaproteobacteria</taxon>
        <taxon>Nitrosomonadales</taxon>
        <taxon>Methylophilaceae</taxon>
        <taxon>Novimethylophilus</taxon>
    </lineage>
</organism>
<sequence>MQLSHRAYSPIDAMKLVREGCSPILARVLAGRGIKSKSELAGDLGRLHHHSLLKGAAEAAEFLADAILLKRKLVVVADYDCDGATACAIAVRGLRAFGADVTYLVPDRMVHGYGLTPSVVDLAMENPGTPEVLLTVDNGIASHAGIAHAKSLGLDVVVTDHHLPSKVLGLPNAEVIVDPSQPGCDFPSKALAGCGVIWYVLWALQDELRRRDRPIAPGFKVSSLLPLVAVGTVADVVALDHNNRVLIQAGLDKIRAGEVFPGIEALATAGAFNRCDPRALVTTDIAFGIGPRINAAGRLESMAIGIECLLSDEAAHAEALAERLDTINQERRQIEYDTIDDAVKQAMALIVEGRQSIVVHHPEWHAGVIGIVAGRIKEKRYRPTFVLTTADSGEIKGSGRSIPGFNLKDALDMVDKLCPGLMVKFGGHAMAAGVTLKAGGVAEFQRAFEEVACELLTDEILNQKVEVDGSLAGHDFSPATARKLRVPVWGQGFPEPAFCDTFYVQSAKITGIFKDQLNMTLERDGCELQATRFRHEGPIPEGSVKLVYKLNLTVDPKGREVVKLLVDHIL</sequence>
<dbReference type="Pfam" id="PF01368">
    <property type="entry name" value="DHH"/>
    <property type="match status" value="1"/>
</dbReference>
<keyword evidence="3" id="KW-0540">Nuclease</keyword>
<evidence type="ECO:0000256" key="4">
    <source>
        <dbReference type="ARBA" id="ARBA00022801"/>
    </source>
</evidence>
<name>A0A2R5FC03_9PROT</name>
<evidence type="ECO:0000313" key="9">
    <source>
        <dbReference type="EMBL" id="GBG14453.1"/>
    </source>
</evidence>
<evidence type="ECO:0000259" key="6">
    <source>
        <dbReference type="Pfam" id="PF01368"/>
    </source>
</evidence>
<dbReference type="AlphaFoldDB" id="A0A2R5FC03"/>
<dbReference type="OrthoDB" id="9809852at2"/>
<feature type="domain" description="DHHA1" evidence="7">
    <location>
        <begin position="358"/>
        <end position="451"/>
    </location>
</feature>
<dbReference type="Proteomes" id="UP000245081">
    <property type="component" value="Unassembled WGS sequence"/>
</dbReference>
<protein>
    <recommendedName>
        <fullName evidence="2">Single-stranded-DNA-specific exonuclease RecJ</fullName>
    </recommendedName>
</protein>
<comment type="caution">
    <text evidence="9">The sequence shown here is derived from an EMBL/GenBank/DDBJ whole genome shotgun (WGS) entry which is preliminary data.</text>
</comment>
<dbReference type="GO" id="GO:0008409">
    <property type="term" value="F:5'-3' exonuclease activity"/>
    <property type="evidence" value="ECO:0007669"/>
    <property type="project" value="InterPro"/>
</dbReference>